<evidence type="ECO:0000313" key="13">
    <source>
        <dbReference type="Proteomes" id="UP000653454"/>
    </source>
</evidence>
<evidence type="ECO:0000256" key="2">
    <source>
        <dbReference type="ARBA" id="ARBA00008643"/>
    </source>
</evidence>
<comment type="subcellular location">
    <subcellularLocation>
        <location evidence="1">Chromosome</location>
        <location evidence="1">Centromere</location>
        <location evidence="1">Kinetochore</location>
    </subcellularLocation>
</comment>
<keyword evidence="10" id="KW-0137">Centromere</keyword>
<organism evidence="12 13">
    <name type="scientific">Plutella xylostella</name>
    <name type="common">Diamondback moth</name>
    <name type="synonym">Plutella maculipennis</name>
    <dbReference type="NCBI Taxonomy" id="51655"/>
    <lineage>
        <taxon>Eukaryota</taxon>
        <taxon>Metazoa</taxon>
        <taxon>Ecdysozoa</taxon>
        <taxon>Arthropoda</taxon>
        <taxon>Hexapoda</taxon>
        <taxon>Insecta</taxon>
        <taxon>Pterygota</taxon>
        <taxon>Neoptera</taxon>
        <taxon>Endopterygota</taxon>
        <taxon>Lepidoptera</taxon>
        <taxon>Glossata</taxon>
        <taxon>Ditrysia</taxon>
        <taxon>Yponomeutoidea</taxon>
        <taxon>Plutellidae</taxon>
        <taxon>Plutella</taxon>
    </lineage>
</organism>
<evidence type="ECO:0000256" key="7">
    <source>
        <dbReference type="ARBA" id="ARBA00022838"/>
    </source>
</evidence>
<evidence type="ECO:0000256" key="3">
    <source>
        <dbReference type="ARBA" id="ARBA00013793"/>
    </source>
</evidence>
<dbReference type="PANTHER" id="PTHR14527:SF2">
    <property type="entry name" value="PROTEIN MIS12 HOMOLOG"/>
    <property type="match status" value="1"/>
</dbReference>
<dbReference type="GO" id="GO:0051382">
    <property type="term" value="P:kinetochore assembly"/>
    <property type="evidence" value="ECO:0007669"/>
    <property type="project" value="TreeGrafter"/>
</dbReference>
<gene>
    <name evidence="12" type="ORF">PLXY2_LOCUS4626</name>
</gene>
<keyword evidence="9" id="KW-0131">Cell cycle</keyword>
<sequence length="221" mass="24950">MITTKPWSGGTDEEYETQHFGFGAQRFKIAVRQMVQQKISTCVTDMQNYLQEALNLNDTDKVTLTHSCAKLIRLYSERAGPSLETIDQEIEKILGVPPNVLLPEDEVQKEQVSDEEYNKLKEEVSDLRKRVERGALMEALLTAEEDELISIEKACEAAKKDLEVLDVLHKSTANTDTVKEVVRETQGLCASVPFMRDSIEADVFGNTSRLSMGFKKDVFDN</sequence>
<feature type="coiled-coil region" evidence="11">
    <location>
        <begin position="110"/>
        <end position="161"/>
    </location>
</feature>
<evidence type="ECO:0000313" key="12">
    <source>
        <dbReference type="EMBL" id="CAG9111481.1"/>
    </source>
</evidence>
<evidence type="ECO:0000256" key="9">
    <source>
        <dbReference type="ARBA" id="ARBA00023306"/>
    </source>
</evidence>
<dbReference type="PANTHER" id="PTHR14527">
    <property type="entry name" value="PROTEIN MIS12 HOMOLOG"/>
    <property type="match status" value="1"/>
</dbReference>
<dbReference type="InterPro" id="IPR008685">
    <property type="entry name" value="Centromere_Mis12"/>
</dbReference>
<keyword evidence="13" id="KW-1185">Reference proteome</keyword>
<proteinExistence type="inferred from homology"/>
<dbReference type="Pfam" id="PF05859">
    <property type="entry name" value="Mis12"/>
    <property type="match status" value="1"/>
</dbReference>
<keyword evidence="4" id="KW-0158">Chromosome</keyword>
<keyword evidence="5" id="KW-0132">Cell division</keyword>
<keyword evidence="7" id="KW-0995">Kinetochore</keyword>
<dbReference type="GO" id="GO:0000444">
    <property type="term" value="C:MIS12/MIND type complex"/>
    <property type="evidence" value="ECO:0007669"/>
    <property type="project" value="TreeGrafter"/>
</dbReference>
<name>A0A8S4E836_PLUXY</name>
<evidence type="ECO:0000256" key="11">
    <source>
        <dbReference type="SAM" id="Coils"/>
    </source>
</evidence>
<protein>
    <recommendedName>
        <fullName evidence="3">Protein MIS12 homolog</fullName>
    </recommendedName>
</protein>
<evidence type="ECO:0000256" key="10">
    <source>
        <dbReference type="ARBA" id="ARBA00023328"/>
    </source>
</evidence>
<evidence type="ECO:0000256" key="1">
    <source>
        <dbReference type="ARBA" id="ARBA00004629"/>
    </source>
</evidence>
<dbReference type="EMBL" id="CAJHNJ030000013">
    <property type="protein sequence ID" value="CAG9111481.1"/>
    <property type="molecule type" value="Genomic_DNA"/>
</dbReference>
<dbReference type="GO" id="GO:0005634">
    <property type="term" value="C:nucleus"/>
    <property type="evidence" value="ECO:0007669"/>
    <property type="project" value="InterPro"/>
</dbReference>
<keyword evidence="8 11" id="KW-0175">Coiled coil</keyword>
<dbReference type="GO" id="GO:0000070">
    <property type="term" value="P:mitotic sister chromatid segregation"/>
    <property type="evidence" value="ECO:0007669"/>
    <property type="project" value="TreeGrafter"/>
</dbReference>
<accession>A0A8S4E836</accession>
<reference evidence="12" key="1">
    <citation type="submission" date="2020-11" db="EMBL/GenBank/DDBJ databases">
        <authorList>
            <person name="Whiteford S."/>
        </authorList>
    </citation>
    <scope>NUCLEOTIDE SEQUENCE</scope>
</reference>
<dbReference type="GO" id="GO:0051301">
    <property type="term" value="P:cell division"/>
    <property type="evidence" value="ECO:0007669"/>
    <property type="project" value="UniProtKB-KW"/>
</dbReference>
<comment type="caution">
    <text evidence="12">The sequence shown here is derived from an EMBL/GenBank/DDBJ whole genome shotgun (WGS) entry which is preliminary data.</text>
</comment>
<evidence type="ECO:0000256" key="5">
    <source>
        <dbReference type="ARBA" id="ARBA00022618"/>
    </source>
</evidence>
<evidence type="ECO:0000256" key="8">
    <source>
        <dbReference type="ARBA" id="ARBA00023054"/>
    </source>
</evidence>
<dbReference type="AlphaFoldDB" id="A0A8S4E836"/>
<keyword evidence="6" id="KW-0498">Mitosis</keyword>
<evidence type="ECO:0000256" key="4">
    <source>
        <dbReference type="ARBA" id="ARBA00022454"/>
    </source>
</evidence>
<evidence type="ECO:0000256" key="6">
    <source>
        <dbReference type="ARBA" id="ARBA00022776"/>
    </source>
</evidence>
<dbReference type="Proteomes" id="UP000653454">
    <property type="component" value="Unassembled WGS sequence"/>
</dbReference>
<comment type="similarity">
    <text evidence="2">Belongs to the mis12 family.</text>
</comment>